<evidence type="ECO:0000256" key="4">
    <source>
        <dbReference type="ARBA" id="ARBA00022692"/>
    </source>
</evidence>
<feature type="domain" description="ABC transmembrane type-1" evidence="8">
    <location>
        <begin position="71"/>
        <end position="262"/>
    </location>
</feature>
<feature type="transmembrane region" description="Helical" evidence="7">
    <location>
        <begin position="241"/>
        <end position="260"/>
    </location>
</feature>
<keyword evidence="10" id="KW-1185">Reference proteome</keyword>
<feature type="transmembrane region" description="Helical" evidence="7">
    <location>
        <begin position="106"/>
        <end position="127"/>
    </location>
</feature>
<keyword evidence="6 7" id="KW-0472">Membrane</keyword>
<evidence type="ECO:0000313" key="9">
    <source>
        <dbReference type="EMBL" id="AEW05694.1"/>
    </source>
</evidence>
<evidence type="ECO:0000256" key="5">
    <source>
        <dbReference type="ARBA" id="ARBA00022989"/>
    </source>
</evidence>
<comment type="subcellular location">
    <subcellularLocation>
        <location evidence="1 7">Cell membrane</location>
        <topology evidence="1 7">Multi-pass membrane protein</topology>
    </subcellularLocation>
</comment>
<dbReference type="InterPro" id="IPR000515">
    <property type="entry name" value="MetI-like"/>
</dbReference>
<keyword evidence="3" id="KW-1003">Cell membrane</keyword>
<reference evidence="10" key="1">
    <citation type="submission" date="2011-12" db="EMBL/GenBank/DDBJ databases">
        <title>The complete genome of chromosome of Sulfobacillus acidophilus DSM 10332.</title>
        <authorList>
            <person name="Lucas S."/>
            <person name="Han J."/>
            <person name="Lapidus A."/>
            <person name="Bruce D."/>
            <person name="Goodwin L."/>
            <person name="Pitluck S."/>
            <person name="Peters L."/>
            <person name="Kyrpides N."/>
            <person name="Mavromatis K."/>
            <person name="Ivanova N."/>
            <person name="Mikhailova N."/>
            <person name="Chertkov O."/>
            <person name="Saunders E."/>
            <person name="Detter J.C."/>
            <person name="Tapia R."/>
            <person name="Han C."/>
            <person name="Land M."/>
            <person name="Hauser L."/>
            <person name="Markowitz V."/>
            <person name="Cheng J.-F."/>
            <person name="Hugenholtz P."/>
            <person name="Woyke T."/>
            <person name="Wu D."/>
            <person name="Pukall R."/>
            <person name="Gehrich-Schroeter G."/>
            <person name="Schneider S."/>
            <person name="Klenk H.-P."/>
            <person name="Eisen J.A."/>
        </authorList>
    </citation>
    <scope>NUCLEOTIDE SEQUENCE [LARGE SCALE GENOMIC DNA]</scope>
    <source>
        <strain evidence="10">ATCC 700253 / DSM 10332 / NAL</strain>
    </source>
</reference>
<dbReference type="EMBL" id="CP003179">
    <property type="protein sequence ID" value="AEW05694.1"/>
    <property type="molecule type" value="Genomic_DNA"/>
</dbReference>
<comment type="similarity">
    <text evidence="7">Belongs to the binding-protein-dependent transport system permease family.</text>
</comment>
<evidence type="ECO:0000256" key="6">
    <source>
        <dbReference type="ARBA" id="ARBA00023136"/>
    </source>
</evidence>
<keyword evidence="5 7" id="KW-1133">Transmembrane helix</keyword>
<name>G8TTM8_SULAD</name>
<proteinExistence type="inferred from homology"/>
<evidence type="ECO:0000256" key="1">
    <source>
        <dbReference type="ARBA" id="ARBA00004651"/>
    </source>
</evidence>
<dbReference type="KEGG" id="sap:Sulac_2218"/>
<evidence type="ECO:0000259" key="8">
    <source>
        <dbReference type="PROSITE" id="PS50928"/>
    </source>
</evidence>
<dbReference type="Pfam" id="PF00528">
    <property type="entry name" value="BPD_transp_1"/>
    <property type="match status" value="1"/>
</dbReference>
<dbReference type="Proteomes" id="UP000005439">
    <property type="component" value="Chromosome"/>
</dbReference>
<feature type="transmembrane region" description="Helical" evidence="7">
    <location>
        <begin position="67"/>
        <end position="94"/>
    </location>
</feature>
<dbReference type="InterPro" id="IPR035906">
    <property type="entry name" value="MetI-like_sf"/>
</dbReference>
<organism evidence="9 10">
    <name type="scientific">Sulfobacillus acidophilus (strain ATCC 700253 / DSM 10332 / NAL)</name>
    <dbReference type="NCBI Taxonomy" id="679936"/>
    <lineage>
        <taxon>Bacteria</taxon>
        <taxon>Bacillati</taxon>
        <taxon>Bacillota</taxon>
        <taxon>Clostridia</taxon>
        <taxon>Eubacteriales</taxon>
        <taxon>Clostridiales Family XVII. Incertae Sedis</taxon>
        <taxon>Sulfobacillus</taxon>
    </lineage>
</organism>
<keyword evidence="4 7" id="KW-0812">Transmembrane</keyword>
<gene>
    <name evidence="9" type="ordered locus">Sulac_2218</name>
</gene>
<evidence type="ECO:0000313" key="10">
    <source>
        <dbReference type="Proteomes" id="UP000005439"/>
    </source>
</evidence>
<dbReference type="PATRIC" id="fig|679936.5.peg.2293"/>
<reference evidence="9 10" key="2">
    <citation type="journal article" date="2012" name="Stand. Genomic Sci.">
        <title>Complete genome sequence of the moderately thermophilic mineral-sulfide-oxidizing firmicute Sulfobacillus acidophilus type strain (NAL(T)).</title>
        <authorList>
            <person name="Anderson I."/>
            <person name="Chertkov O."/>
            <person name="Chen A."/>
            <person name="Saunders E."/>
            <person name="Lapidus A."/>
            <person name="Nolan M."/>
            <person name="Lucas S."/>
            <person name="Hammon N."/>
            <person name="Deshpande S."/>
            <person name="Cheng J.F."/>
            <person name="Han C."/>
            <person name="Tapia R."/>
            <person name="Goodwin L.A."/>
            <person name="Pitluck S."/>
            <person name="Liolios K."/>
            <person name="Pagani I."/>
            <person name="Ivanova N."/>
            <person name="Mikhailova N."/>
            <person name="Pati A."/>
            <person name="Palaniappan K."/>
            <person name="Land M."/>
            <person name="Pan C."/>
            <person name="Rohde M."/>
            <person name="Pukall R."/>
            <person name="Goker M."/>
            <person name="Detter J.C."/>
            <person name="Woyke T."/>
            <person name="Bristow J."/>
            <person name="Eisen J.A."/>
            <person name="Markowitz V."/>
            <person name="Hugenholtz P."/>
            <person name="Kyrpides N.C."/>
            <person name="Klenk H.P."/>
            <person name="Mavromatis K."/>
        </authorList>
    </citation>
    <scope>NUCLEOTIDE SEQUENCE [LARGE SCALE GENOMIC DNA]</scope>
    <source>
        <strain evidence="10">ATCC 700253 / DSM 10332 / NAL</strain>
    </source>
</reference>
<dbReference type="STRING" id="679936.Sulac_2218"/>
<keyword evidence="2 7" id="KW-0813">Transport</keyword>
<evidence type="ECO:0000256" key="2">
    <source>
        <dbReference type="ARBA" id="ARBA00022448"/>
    </source>
</evidence>
<evidence type="ECO:0000256" key="7">
    <source>
        <dbReference type="RuleBase" id="RU363032"/>
    </source>
</evidence>
<protein>
    <submittedName>
        <fullName evidence="9">Carbohydrate ABC transporter membrane protein 2, CUT1 family</fullName>
    </submittedName>
</protein>
<dbReference type="CDD" id="cd06261">
    <property type="entry name" value="TM_PBP2"/>
    <property type="match status" value="1"/>
</dbReference>
<feature type="transmembrane region" description="Helical" evidence="7">
    <location>
        <begin position="187"/>
        <end position="208"/>
    </location>
</feature>
<dbReference type="PROSITE" id="PS50928">
    <property type="entry name" value="ABC_TM1"/>
    <property type="match status" value="1"/>
</dbReference>
<dbReference type="GO" id="GO:0005886">
    <property type="term" value="C:plasma membrane"/>
    <property type="evidence" value="ECO:0007669"/>
    <property type="project" value="UniProtKB-SubCell"/>
</dbReference>
<dbReference type="PANTHER" id="PTHR32243">
    <property type="entry name" value="MALTOSE TRANSPORT SYSTEM PERMEASE-RELATED"/>
    <property type="match status" value="1"/>
</dbReference>
<dbReference type="GO" id="GO:0055085">
    <property type="term" value="P:transmembrane transport"/>
    <property type="evidence" value="ECO:0007669"/>
    <property type="project" value="InterPro"/>
</dbReference>
<sequence length="277" mass="29999">MMRRIALTVGGILISLWSLGPIYWALVLSLMNPVQLLSAQPSFVPYPATLRYFAQLLSSANGDNTSFLHVALSSIIETSVTTLITIVVATMAGYAFARYRFRGSQVLFLTIIATMALPVYAVIIPLFQLMTQLNLVGTYIGVILVEVSATLPLAIWLMRSFIASLPPSLEEAALIDGATHFTMIREIVLPLIGPGLSSTTIVVFLTTWSQFLIPLTFAPTANVEPLTVLITQFVSKYAINYGLQAAAGLLALLPPILVVLRFNRSLLRGLLTGAVTS</sequence>
<accession>G8TTM8</accession>
<dbReference type="SUPFAM" id="SSF161098">
    <property type="entry name" value="MetI-like"/>
    <property type="match status" value="1"/>
</dbReference>
<dbReference type="PANTHER" id="PTHR32243:SF18">
    <property type="entry name" value="INNER MEMBRANE ABC TRANSPORTER PERMEASE PROTEIN YCJP"/>
    <property type="match status" value="1"/>
</dbReference>
<dbReference type="AlphaFoldDB" id="G8TTM8"/>
<dbReference type="Gene3D" id="1.10.3720.10">
    <property type="entry name" value="MetI-like"/>
    <property type="match status" value="1"/>
</dbReference>
<dbReference type="HOGENOM" id="CLU_016047_1_2_9"/>
<dbReference type="InterPro" id="IPR050901">
    <property type="entry name" value="BP-dep_ABC_trans_perm"/>
</dbReference>
<feature type="transmembrane region" description="Helical" evidence="7">
    <location>
        <begin position="139"/>
        <end position="158"/>
    </location>
</feature>
<evidence type="ECO:0000256" key="3">
    <source>
        <dbReference type="ARBA" id="ARBA00022475"/>
    </source>
</evidence>